<dbReference type="EMBL" id="CP010767">
    <property type="protein sequence ID" value="ATG44952.1"/>
    <property type="molecule type" value="Genomic_DNA"/>
</dbReference>
<gene>
    <name evidence="2" type="ORF">PhaeoP13_03061</name>
</gene>
<keyword evidence="1" id="KW-0812">Transmembrane</keyword>
<feature type="transmembrane region" description="Helical" evidence="1">
    <location>
        <begin position="117"/>
        <end position="138"/>
    </location>
</feature>
<organism evidence="2 3">
    <name type="scientific">Phaeobacter piscinae</name>
    <dbReference type="NCBI Taxonomy" id="1580596"/>
    <lineage>
        <taxon>Bacteria</taxon>
        <taxon>Pseudomonadati</taxon>
        <taxon>Pseudomonadota</taxon>
        <taxon>Alphaproteobacteria</taxon>
        <taxon>Rhodobacterales</taxon>
        <taxon>Roseobacteraceae</taxon>
        <taxon>Phaeobacter</taxon>
    </lineage>
</organism>
<reference evidence="2 3" key="1">
    <citation type="journal article" date="2017" name="Front. Microbiol.">
        <title>Phaeobacter piscinae sp. nov., a species of the Roseobacter group and potential aquaculture probiont.</title>
        <authorList>
            <person name="Sonnenschein E.C."/>
            <person name="Phippen C.B.W."/>
            <person name="Nielsen K.F."/>
            <person name="Mateiu R.V."/>
            <person name="Melchiorsen J."/>
            <person name="Gram L."/>
            <person name="Overmann J."/>
            <person name="Freese H.M."/>
        </authorList>
    </citation>
    <scope>NUCLEOTIDE SEQUENCE [LARGE SCALE GENOMIC DNA]</scope>
    <source>
        <strain evidence="2 3">P13</strain>
    </source>
</reference>
<dbReference type="InterPro" id="IPR021329">
    <property type="entry name" value="DUF2938"/>
</dbReference>
<evidence type="ECO:0000256" key="1">
    <source>
        <dbReference type="SAM" id="Phobius"/>
    </source>
</evidence>
<proteinExistence type="predicted"/>
<dbReference type="Pfam" id="PF11158">
    <property type="entry name" value="DUF2938"/>
    <property type="match status" value="1"/>
</dbReference>
<evidence type="ECO:0008006" key="4">
    <source>
        <dbReference type="Google" id="ProtNLM"/>
    </source>
</evidence>
<dbReference type="AlphaFoldDB" id="A0AAN1GTM9"/>
<evidence type="ECO:0000313" key="2">
    <source>
        <dbReference type="EMBL" id="ATG44952.1"/>
    </source>
</evidence>
<feature type="transmembrane region" description="Helical" evidence="1">
    <location>
        <begin position="85"/>
        <end position="105"/>
    </location>
</feature>
<dbReference type="Proteomes" id="UP000218606">
    <property type="component" value="Chromosome"/>
</dbReference>
<feature type="transmembrane region" description="Helical" evidence="1">
    <location>
        <begin position="21"/>
        <end position="42"/>
    </location>
</feature>
<accession>A0AAN1GTM9</accession>
<protein>
    <recommendedName>
        <fullName evidence="4">DUF2938 domain-containing protein</fullName>
    </recommendedName>
</protein>
<keyword evidence="1" id="KW-0472">Membrane</keyword>
<evidence type="ECO:0000313" key="3">
    <source>
        <dbReference type="Proteomes" id="UP000218606"/>
    </source>
</evidence>
<name>A0AAN1GTM9_9RHOB</name>
<keyword evidence="1" id="KW-1133">Transmembrane helix</keyword>
<feature type="transmembrane region" description="Helical" evidence="1">
    <location>
        <begin position="158"/>
        <end position="176"/>
    </location>
</feature>
<sequence length="194" mass="20345">MSAGQQNHEKGMEAVLNRNELIIRIVLLGLGATAFMDLWAIAADALFGVPQSNFAVVGRWLGHMPEGVFTHDSIRKAAPVANEAALGWTVHYSVGVIFAAVFVAVGGQRQLLQPGPVAPILFGLVTVVAPFFILQPALGAGIMAANKPNPDAARLKSLMSHFSFGLGLYVVAYGLSRLAPKGQSGSGDQVSPAE</sequence>